<dbReference type="FunFam" id="1.20.5.1500:FF:000003">
    <property type="entry name" value="SET isoform 2"/>
    <property type="match status" value="1"/>
</dbReference>
<dbReference type="Gene3D" id="1.20.5.1500">
    <property type="match status" value="1"/>
</dbReference>
<evidence type="ECO:0000256" key="3">
    <source>
        <dbReference type="ARBA" id="ARBA00009947"/>
    </source>
</evidence>
<dbReference type="Pfam" id="PF00956">
    <property type="entry name" value="NAP"/>
    <property type="match status" value="1"/>
</dbReference>
<keyword evidence="5" id="KW-0539">Nucleus</keyword>
<protein>
    <submittedName>
        <fullName evidence="8">Protein SET</fullName>
    </submittedName>
</protein>
<dbReference type="GO" id="GO:0005737">
    <property type="term" value="C:cytoplasm"/>
    <property type="evidence" value="ECO:0007669"/>
    <property type="project" value="UniProtKB-SubCell"/>
</dbReference>
<dbReference type="GO" id="GO:0005634">
    <property type="term" value="C:nucleus"/>
    <property type="evidence" value="ECO:0007669"/>
    <property type="project" value="UniProtKB-SubCell"/>
</dbReference>
<comment type="similarity">
    <text evidence="3 6">Belongs to the nucleosome assembly protein (NAP) family.</text>
</comment>
<evidence type="ECO:0000313" key="8">
    <source>
        <dbReference type="WBParaSite" id="maker-uti_cns_0014768-snap-gene-0.4-mRNA-1"/>
    </source>
</evidence>
<keyword evidence="4" id="KW-0963">Cytoplasm</keyword>
<keyword evidence="7" id="KW-1185">Reference proteome</keyword>
<evidence type="ECO:0000256" key="6">
    <source>
        <dbReference type="RuleBase" id="RU003876"/>
    </source>
</evidence>
<organism evidence="7 8">
    <name type="scientific">Macrostomum lignano</name>
    <dbReference type="NCBI Taxonomy" id="282301"/>
    <lineage>
        <taxon>Eukaryota</taxon>
        <taxon>Metazoa</taxon>
        <taxon>Spiralia</taxon>
        <taxon>Lophotrochozoa</taxon>
        <taxon>Platyhelminthes</taxon>
        <taxon>Rhabditophora</taxon>
        <taxon>Macrostomorpha</taxon>
        <taxon>Macrostomida</taxon>
        <taxon>Macrostomidae</taxon>
        <taxon>Macrostomum</taxon>
    </lineage>
</organism>
<dbReference type="InterPro" id="IPR037231">
    <property type="entry name" value="NAP-like_sf"/>
</dbReference>
<dbReference type="FunFam" id="3.30.1120.90:FF:000002">
    <property type="entry name" value="Testis-specific Y-encoded-like protein 2"/>
    <property type="match status" value="1"/>
</dbReference>
<name>A0A1I8IQL5_9PLAT</name>
<reference evidence="8" key="1">
    <citation type="submission" date="2016-11" db="UniProtKB">
        <authorList>
            <consortium name="WormBaseParasite"/>
        </authorList>
    </citation>
    <scope>IDENTIFICATION</scope>
</reference>
<dbReference type="WBParaSite" id="maker-uti_cns_0014768-snap-gene-0.4-mRNA-1">
    <property type="protein sequence ID" value="maker-uti_cns_0014768-snap-gene-0.4-mRNA-1"/>
    <property type="gene ID" value="maker-uti_cns_0014768-snap-gene-0.4"/>
</dbReference>
<dbReference type="STRING" id="282301.A0A1I8IQL5"/>
<dbReference type="PANTHER" id="PTHR11875">
    <property type="entry name" value="TESTIS-SPECIFIC Y-ENCODED PROTEIN"/>
    <property type="match status" value="1"/>
</dbReference>
<dbReference type="Gene3D" id="3.30.1120.90">
    <property type="entry name" value="Nucleosome assembly protein"/>
    <property type="match status" value="1"/>
</dbReference>
<evidence type="ECO:0000256" key="5">
    <source>
        <dbReference type="ARBA" id="ARBA00023242"/>
    </source>
</evidence>
<comment type="subcellular location">
    <subcellularLocation>
        <location evidence="2">Cytoplasm</location>
    </subcellularLocation>
    <subcellularLocation>
        <location evidence="1">Nucleus</location>
    </subcellularLocation>
</comment>
<proteinExistence type="inferred from homology"/>
<dbReference type="AlphaFoldDB" id="A0A1I8IQL5"/>
<dbReference type="SUPFAM" id="SSF143113">
    <property type="entry name" value="NAP-like"/>
    <property type="match status" value="1"/>
</dbReference>
<evidence type="ECO:0000256" key="4">
    <source>
        <dbReference type="ARBA" id="ARBA00022490"/>
    </source>
</evidence>
<evidence type="ECO:0000256" key="1">
    <source>
        <dbReference type="ARBA" id="ARBA00004123"/>
    </source>
</evidence>
<evidence type="ECO:0000256" key="2">
    <source>
        <dbReference type="ARBA" id="ARBA00004496"/>
    </source>
</evidence>
<evidence type="ECO:0000313" key="7">
    <source>
        <dbReference type="Proteomes" id="UP000095280"/>
    </source>
</evidence>
<dbReference type="InterPro" id="IPR002164">
    <property type="entry name" value="NAP_family"/>
</dbReference>
<sequence length="259" mass="29430">MSNAKQAKLDPNSGDGDGITEQERAAQDAVDKIDEVQTEIDKLNESASEEILKVEQKYNKLRQPHFVKRSELIAKIPNFWVTAFVNHPQVSSMLTEDDEDILQYLKKVDVTEFEDIKSGYKVSFTFEKNSYFKNEVLWKEFHLGEGGEPRTEISPIDWYPGKDPTKKAGSGGPGKAGKKRGYEEVESFFAWFTSQGDATQDELGEVIKDDIWPNPLQYYLASEMDGSGMDDEEDDDEEEDLDEEDVGEEEDNADENEDD</sequence>
<dbReference type="OrthoDB" id="19419at2759"/>
<accession>A0A1I8IQL5</accession>
<dbReference type="Proteomes" id="UP000095280">
    <property type="component" value="Unplaced"/>
</dbReference>
<dbReference type="GO" id="GO:0006334">
    <property type="term" value="P:nucleosome assembly"/>
    <property type="evidence" value="ECO:0007669"/>
    <property type="project" value="InterPro"/>
</dbReference>